<evidence type="ECO:0000313" key="12">
    <source>
        <dbReference type="EMBL" id="MFA0569002.1"/>
    </source>
</evidence>
<dbReference type="RefSeq" id="WP_273295328.1">
    <property type="nucleotide sequence ID" value="NZ_JBFRUW010000042.1"/>
</dbReference>
<dbReference type="InterPro" id="IPR006311">
    <property type="entry name" value="TAT_signal"/>
</dbReference>
<proteinExistence type="inferred from homology"/>
<evidence type="ECO:0000256" key="6">
    <source>
        <dbReference type="ARBA" id="ARBA00022801"/>
    </source>
</evidence>
<comment type="cofactor">
    <cofactor evidence="1">
        <name>Zn(2+)</name>
        <dbReference type="ChEBI" id="CHEBI:29105"/>
    </cofactor>
</comment>
<comment type="caution">
    <text evidence="12">The sequence shown here is derived from an EMBL/GenBank/DDBJ whole genome shotgun (WGS) entry which is preliminary data.</text>
</comment>
<evidence type="ECO:0000313" key="13">
    <source>
        <dbReference type="Proteomes" id="UP001570417"/>
    </source>
</evidence>
<name>A0ABV4NCK7_9VIBR</name>
<keyword evidence="3" id="KW-0645">Protease</keyword>
<sequence>MSQNVFSRRQFLSMAGGSVVIASIVPSTAFASYPDKPRTIAMNNLHTGETLETCYFDGVNYLSDEMARISKLCRDFRRNEIHPMDKGLFDQLSSIQNLLGVNTEVQIISGYRSPATNESLRSKSSGVAKKSYHMQGRALDFRLSGVNLKEVRDAAKSLQAGGVGYYAKSDFIHIDTGPVRSW</sequence>
<evidence type="ECO:0000256" key="5">
    <source>
        <dbReference type="ARBA" id="ARBA00022729"/>
    </source>
</evidence>
<dbReference type="CDD" id="cd14844">
    <property type="entry name" value="Zn-DD-carboxypeptidase_like"/>
    <property type="match status" value="1"/>
</dbReference>
<keyword evidence="8" id="KW-0482">Metalloprotease</keyword>
<dbReference type="Pfam" id="PF05951">
    <property type="entry name" value="Peptidase_M15_2"/>
    <property type="match status" value="1"/>
</dbReference>
<dbReference type="InterPro" id="IPR010275">
    <property type="entry name" value="MepK"/>
</dbReference>
<keyword evidence="13" id="KW-1185">Reference proteome</keyword>
<keyword evidence="6" id="KW-0378">Hydrolase</keyword>
<protein>
    <recommendedName>
        <fullName evidence="11">Murein endopeptidase K</fullName>
    </recommendedName>
</protein>
<organism evidence="12 13">
    <name type="scientific">Vibrio gallaecicus</name>
    <dbReference type="NCBI Taxonomy" id="552386"/>
    <lineage>
        <taxon>Bacteria</taxon>
        <taxon>Pseudomonadati</taxon>
        <taxon>Pseudomonadota</taxon>
        <taxon>Gammaproteobacteria</taxon>
        <taxon>Vibrionales</taxon>
        <taxon>Vibrionaceae</taxon>
        <taxon>Vibrio</taxon>
    </lineage>
</organism>
<evidence type="ECO:0000256" key="1">
    <source>
        <dbReference type="ARBA" id="ARBA00001947"/>
    </source>
</evidence>
<evidence type="ECO:0000256" key="3">
    <source>
        <dbReference type="ARBA" id="ARBA00022670"/>
    </source>
</evidence>
<evidence type="ECO:0000256" key="7">
    <source>
        <dbReference type="ARBA" id="ARBA00022833"/>
    </source>
</evidence>
<comment type="pathway">
    <text evidence="2">Cell wall biogenesis; cell wall polysaccharide biosynthesis.</text>
</comment>
<keyword evidence="5" id="KW-0732">Signal</keyword>
<comment type="similarity">
    <text evidence="10">Belongs to the peptidase M15 family.</text>
</comment>
<dbReference type="Gene3D" id="3.30.1380.10">
    <property type="match status" value="1"/>
</dbReference>
<dbReference type="PROSITE" id="PS51318">
    <property type="entry name" value="TAT"/>
    <property type="match status" value="1"/>
</dbReference>
<evidence type="ECO:0000256" key="10">
    <source>
        <dbReference type="ARBA" id="ARBA00093448"/>
    </source>
</evidence>
<dbReference type="PANTHER" id="PTHR37425:SF1">
    <property type="entry name" value="OUTER MEMBRANE PROTEIN"/>
    <property type="match status" value="1"/>
</dbReference>
<dbReference type="InterPro" id="IPR009045">
    <property type="entry name" value="Zn_M74/Hedgehog-like"/>
</dbReference>
<keyword evidence="9" id="KW-0961">Cell wall biogenesis/degradation</keyword>
<reference evidence="12 13" key="1">
    <citation type="journal article" date="2024" name="ISME J.">
        <title>Tailless and filamentous prophages are predominant in marine Vibrio.</title>
        <authorList>
            <person name="Steensen K."/>
            <person name="Seneca J."/>
            <person name="Bartlau N."/>
            <person name="Yu X.A."/>
            <person name="Hussain F.A."/>
            <person name="Polz M.F."/>
        </authorList>
    </citation>
    <scope>NUCLEOTIDE SEQUENCE [LARGE SCALE GENOMIC DNA]</scope>
    <source>
        <strain evidence="12 13">10N.222.51.A1</strain>
    </source>
</reference>
<evidence type="ECO:0000256" key="4">
    <source>
        <dbReference type="ARBA" id="ARBA00022723"/>
    </source>
</evidence>
<gene>
    <name evidence="12" type="ORF">AB4566_12035</name>
</gene>
<accession>A0ABV4NCK7</accession>
<evidence type="ECO:0000256" key="11">
    <source>
        <dbReference type="ARBA" id="ARBA00093666"/>
    </source>
</evidence>
<keyword evidence="4" id="KW-0479">Metal-binding</keyword>
<evidence type="ECO:0000256" key="8">
    <source>
        <dbReference type="ARBA" id="ARBA00023049"/>
    </source>
</evidence>
<dbReference type="Proteomes" id="UP001570417">
    <property type="component" value="Unassembled WGS sequence"/>
</dbReference>
<dbReference type="SUPFAM" id="SSF55166">
    <property type="entry name" value="Hedgehog/DD-peptidase"/>
    <property type="match status" value="1"/>
</dbReference>
<dbReference type="EMBL" id="JBFRUW010000042">
    <property type="protein sequence ID" value="MFA0569002.1"/>
    <property type="molecule type" value="Genomic_DNA"/>
</dbReference>
<dbReference type="PANTHER" id="PTHR37425">
    <property type="match status" value="1"/>
</dbReference>
<evidence type="ECO:0000256" key="9">
    <source>
        <dbReference type="ARBA" id="ARBA00023316"/>
    </source>
</evidence>
<keyword evidence="7" id="KW-0862">Zinc</keyword>
<evidence type="ECO:0000256" key="2">
    <source>
        <dbReference type="ARBA" id="ARBA00004776"/>
    </source>
</evidence>